<name>A0A9Q3W4G1_9GAMM</name>
<proteinExistence type="predicted"/>
<evidence type="ECO:0000313" key="1">
    <source>
        <dbReference type="EMBL" id="MCE7509066.1"/>
    </source>
</evidence>
<dbReference type="KEGG" id="axe:P40_06185"/>
<gene>
    <name evidence="1" type="ORF">LZG35_10510</name>
</gene>
<sequence>MRLESPILDAGREATPEAIEEVVRRLPESDDPFVIVSVDSLTYIQAVWAESGFLVEHQEGDLSRHYLSERDDLSVFELIDLLKAYARKDQDWARGVAFEHMVLPEPTPRQGFLARIFSRLFGRSH</sequence>
<reference evidence="1" key="1">
    <citation type="submission" date="2022-01" db="EMBL/GenBank/DDBJ databases">
        <authorList>
            <person name="Karlyshev A.V."/>
            <person name="Jaspars M."/>
        </authorList>
    </citation>
    <scope>NUCLEOTIDE SEQUENCE</scope>
    <source>
        <strain evidence="1">AGSA3-2</strain>
    </source>
</reference>
<dbReference type="Proteomes" id="UP001107961">
    <property type="component" value="Unassembled WGS sequence"/>
</dbReference>
<organism evidence="1 2">
    <name type="scientific">Alloalcanivorax xenomutans</name>
    <dbReference type="NCBI Taxonomy" id="1094342"/>
    <lineage>
        <taxon>Bacteria</taxon>
        <taxon>Pseudomonadati</taxon>
        <taxon>Pseudomonadota</taxon>
        <taxon>Gammaproteobacteria</taxon>
        <taxon>Oceanospirillales</taxon>
        <taxon>Alcanivoracaceae</taxon>
        <taxon>Alloalcanivorax</taxon>
    </lineage>
</organism>
<keyword evidence="2" id="KW-1185">Reference proteome</keyword>
<dbReference type="RefSeq" id="WP_022995423.1">
    <property type="nucleotide sequence ID" value="NZ_CBDDTQ010000001.1"/>
</dbReference>
<comment type="caution">
    <text evidence="1">The sequence shown here is derived from an EMBL/GenBank/DDBJ whole genome shotgun (WGS) entry which is preliminary data.</text>
</comment>
<dbReference type="EMBL" id="JAJVKT010000011">
    <property type="protein sequence ID" value="MCE7509066.1"/>
    <property type="molecule type" value="Genomic_DNA"/>
</dbReference>
<dbReference type="AlphaFoldDB" id="A0A9Q3W4G1"/>
<evidence type="ECO:0000313" key="2">
    <source>
        <dbReference type="Proteomes" id="UP001107961"/>
    </source>
</evidence>
<accession>A0A9Q3W4G1</accession>
<protein>
    <submittedName>
        <fullName evidence="1">Uncharacterized protein</fullName>
    </submittedName>
</protein>